<dbReference type="RefSeq" id="WP_382390842.1">
    <property type="nucleotide sequence ID" value="NZ_JBHTCQ010000001.1"/>
</dbReference>
<dbReference type="InterPro" id="IPR011576">
    <property type="entry name" value="Pyridox_Oxase_N"/>
</dbReference>
<accession>A0ABW2Q7I0</accession>
<evidence type="ECO:0000256" key="3">
    <source>
        <dbReference type="ARBA" id="ARBA00022643"/>
    </source>
</evidence>
<name>A0ABW2Q7I0_9MICO</name>
<reference evidence="7" key="1">
    <citation type="journal article" date="2019" name="Int. J. Syst. Evol. Microbiol.">
        <title>The Global Catalogue of Microorganisms (GCM) 10K type strain sequencing project: providing services to taxonomists for standard genome sequencing and annotation.</title>
        <authorList>
            <consortium name="The Broad Institute Genomics Platform"/>
            <consortium name="The Broad Institute Genome Sequencing Center for Infectious Disease"/>
            <person name="Wu L."/>
            <person name="Ma J."/>
        </authorList>
    </citation>
    <scope>NUCLEOTIDE SEQUENCE [LARGE SCALE GENOMIC DNA]</scope>
    <source>
        <strain evidence="7">JCM 1490</strain>
    </source>
</reference>
<dbReference type="InterPro" id="IPR012349">
    <property type="entry name" value="Split_barrel_FMN-bd"/>
</dbReference>
<keyword evidence="3" id="KW-0288">FMN</keyword>
<comment type="caution">
    <text evidence="6">The sequence shown here is derived from an EMBL/GenBank/DDBJ whole genome shotgun (WGS) entry which is preliminary data.</text>
</comment>
<organism evidence="6 7">
    <name type="scientific">Georgenia alba</name>
    <dbReference type="NCBI Taxonomy" id="2233858"/>
    <lineage>
        <taxon>Bacteria</taxon>
        <taxon>Bacillati</taxon>
        <taxon>Actinomycetota</taxon>
        <taxon>Actinomycetes</taxon>
        <taxon>Micrococcales</taxon>
        <taxon>Bogoriellaceae</taxon>
        <taxon>Georgenia</taxon>
    </lineage>
</organism>
<evidence type="ECO:0000256" key="4">
    <source>
        <dbReference type="ARBA" id="ARBA00023002"/>
    </source>
</evidence>
<keyword evidence="7" id="KW-1185">Reference proteome</keyword>
<dbReference type="PANTHER" id="PTHR10851:SF0">
    <property type="entry name" value="PYRIDOXINE-5'-PHOSPHATE OXIDASE"/>
    <property type="match status" value="1"/>
</dbReference>
<dbReference type="InterPro" id="IPR000659">
    <property type="entry name" value="Pyridox_Oxase"/>
</dbReference>
<evidence type="ECO:0000256" key="1">
    <source>
        <dbReference type="ARBA" id="ARBA00001917"/>
    </source>
</evidence>
<keyword evidence="2" id="KW-0285">Flavoprotein</keyword>
<keyword evidence="4" id="KW-0560">Oxidoreductase</keyword>
<dbReference type="SUPFAM" id="SSF50475">
    <property type="entry name" value="FMN-binding split barrel"/>
    <property type="match status" value="1"/>
</dbReference>
<dbReference type="Gene3D" id="2.30.110.10">
    <property type="entry name" value="Electron Transport, Fmn-binding Protein, Chain A"/>
    <property type="match status" value="1"/>
</dbReference>
<feature type="domain" description="Pyridoxamine 5'-phosphate oxidase N-terminal" evidence="5">
    <location>
        <begin position="38"/>
        <end position="159"/>
    </location>
</feature>
<evidence type="ECO:0000256" key="2">
    <source>
        <dbReference type="ARBA" id="ARBA00022630"/>
    </source>
</evidence>
<dbReference type="PANTHER" id="PTHR10851">
    <property type="entry name" value="PYRIDOXINE-5-PHOSPHATE OXIDASE"/>
    <property type="match status" value="1"/>
</dbReference>
<evidence type="ECO:0000313" key="7">
    <source>
        <dbReference type="Proteomes" id="UP001596455"/>
    </source>
</evidence>
<gene>
    <name evidence="6" type="ORF">ACFQQL_02305</name>
</gene>
<dbReference type="Pfam" id="PF01243">
    <property type="entry name" value="PNPOx_N"/>
    <property type="match status" value="1"/>
</dbReference>
<evidence type="ECO:0000259" key="5">
    <source>
        <dbReference type="Pfam" id="PF01243"/>
    </source>
</evidence>
<dbReference type="Proteomes" id="UP001596455">
    <property type="component" value="Unassembled WGS sequence"/>
</dbReference>
<protein>
    <submittedName>
        <fullName evidence="6">Pyridoxal 5'-phosphate synthase</fullName>
    </submittedName>
</protein>
<proteinExistence type="predicted"/>
<dbReference type="EMBL" id="JBHTCQ010000001">
    <property type="protein sequence ID" value="MFC7403927.1"/>
    <property type="molecule type" value="Genomic_DNA"/>
</dbReference>
<comment type="cofactor">
    <cofactor evidence="1">
        <name>FMN</name>
        <dbReference type="ChEBI" id="CHEBI:58210"/>
    </cofactor>
</comment>
<sequence length="220" mass="24009">MTIAQWLRALPVAGEDLPDVDLDRLPEDPITLVVDSIRHAVDAGVPAPHAMTLATADPAGLVSARALILKDATGDRLAFATRRDSFKAAQLAANPRAAVVFLWPAVGDQLRAYGPVIDLGDEASAADFLARNPYSRASCVTGHQGEELPDRDVHAAAFTAALEKVTADPDYVDPDWRAMALVPDAVEWWHTSRAGQVRVVYERAGEDAARVRWRRFLRWP</sequence>
<evidence type="ECO:0000313" key="6">
    <source>
        <dbReference type="EMBL" id="MFC7403927.1"/>
    </source>
</evidence>